<evidence type="ECO:0000313" key="3">
    <source>
        <dbReference type="Proteomes" id="UP000324748"/>
    </source>
</evidence>
<name>A0A5B0MWJ8_PUCGR</name>
<comment type="caution">
    <text evidence="2">The sequence shown here is derived from an EMBL/GenBank/DDBJ whole genome shotgun (WGS) entry which is preliminary data.</text>
</comment>
<accession>A0A5B0MWJ8</accession>
<feature type="compositionally biased region" description="Polar residues" evidence="1">
    <location>
        <begin position="125"/>
        <end position="140"/>
    </location>
</feature>
<evidence type="ECO:0000313" key="2">
    <source>
        <dbReference type="EMBL" id="KAA1081381.1"/>
    </source>
</evidence>
<feature type="region of interest" description="Disordered" evidence="1">
    <location>
        <begin position="397"/>
        <end position="425"/>
    </location>
</feature>
<protein>
    <submittedName>
        <fullName evidence="2">Uncharacterized protein</fullName>
    </submittedName>
</protein>
<feature type="region of interest" description="Disordered" evidence="1">
    <location>
        <begin position="212"/>
        <end position="291"/>
    </location>
</feature>
<dbReference type="EMBL" id="VSWC01000131">
    <property type="protein sequence ID" value="KAA1081381.1"/>
    <property type="molecule type" value="Genomic_DNA"/>
</dbReference>
<dbReference type="Proteomes" id="UP000324748">
    <property type="component" value="Unassembled WGS sequence"/>
</dbReference>
<dbReference type="OrthoDB" id="2509948at2759"/>
<proteinExistence type="predicted"/>
<feature type="region of interest" description="Disordered" evidence="1">
    <location>
        <begin position="93"/>
        <end position="160"/>
    </location>
</feature>
<feature type="compositionally biased region" description="Low complexity" evidence="1">
    <location>
        <begin position="413"/>
        <end position="422"/>
    </location>
</feature>
<reference evidence="2 3" key="1">
    <citation type="submission" date="2019-05" db="EMBL/GenBank/DDBJ databases">
        <title>Emergence of the Ug99 lineage of the wheat stem rust pathogen through somatic hybridization.</title>
        <authorList>
            <person name="Li F."/>
            <person name="Upadhyaya N.M."/>
            <person name="Sperschneider J."/>
            <person name="Matny O."/>
            <person name="Nguyen-Phuc H."/>
            <person name="Mago R."/>
            <person name="Raley C."/>
            <person name="Miller M.E."/>
            <person name="Silverstein K.A.T."/>
            <person name="Henningsen E."/>
            <person name="Hirsch C.D."/>
            <person name="Visser B."/>
            <person name="Pretorius Z.A."/>
            <person name="Steffenson B.J."/>
            <person name="Schwessinger B."/>
            <person name="Dodds P.N."/>
            <person name="Figueroa M."/>
        </authorList>
    </citation>
    <scope>NUCLEOTIDE SEQUENCE [LARGE SCALE GENOMIC DNA]</scope>
    <source>
        <strain evidence="2">21-0</strain>
    </source>
</reference>
<sequence length="483" mass="52368">MNQQWSQRPFHQMENSYETRIQYLEEVVQLLISRTNSAPPPLISLPPLVSSFRYSKKRGLIPLLSQGTAEPLTIAASRTYRFNPPQHHWPPTDHLISSCLTKPPESPNLKAPSENIFKPSHPPIISSTPLASPSHSNTKLSPPSSPHPSPPSIDNRPDFSSVSLTDTRAAVSLPLSANQPDVASVSLTDTRTATIANRLDIATVSLSNTRADLLSIPPPPSLPQPKAAARPTTPPDNQWPDPTTLPETSPPIESPHGEQTKRSPIQSISLDWRPPYALTAPNPTKTPDHAPVNTISVVADESLPSSSVANTTAISATDSLSSPTPPLSSSSPTTRTPALCSLLNCKASYENFTIATMGSIAVMDDDAGSVNPHLAPDLSQAALEHYNNIDNYLKLPGMKQTKKKKKKKKKVPNSRSNSPSPSTTVDISTAAVGALAVMNEEALDALERQNDPRYRPIEDSEFVPFEDCLTLLHLSFYPSLPYF</sequence>
<evidence type="ECO:0000256" key="1">
    <source>
        <dbReference type="SAM" id="MobiDB-lite"/>
    </source>
</evidence>
<gene>
    <name evidence="2" type="ORF">PGT21_034967</name>
</gene>
<feature type="compositionally biased region" description="Low complexity" evidence="1">
    <location>
        <begin position="315"/>
        <end position="335"/>
    </location>
</feature>
<keyword evidence="3" id="KW-1185">Reference proteome</keyword>
<organism evidence="2 3">
    <name type="scientific">Puccinia graminis f. sp. tritici</name>
    <dbReference type="NCBI Taxonomy" id="56615"/>
    <lineage>
        <taxon>Eukaryota</taxon>
        <taxon>Fungi</taxon>
        <taxon>Dikarya</taxon>
        <taxon>Basidiomycota</taxon>
        <taxon>Pucciniomycotina</taxon>
        <taxon>Pucciniomycetes</taxon>
        <taxon>Pucciniales</taxon>
        <taxon>Pucciniaceae</taxon>
        <taxon>Puccinia</taxon>
    </lineage>
</organism>
<dbReference type="AlphaFoldDB" id="A0A5B0MWJ8"/>
<feature type="compositionally biased region" description="Basic residues" evidence="1">
    <location>
        <begin position="400"/>
        <end position="412"/>
    </location>
</feature>
<feature type="region of interest" description="Disordered" evidence="1">
    <location>
        <begin position="314"/>
        <end position="335"/>
    </location>
</feature>